<protein>
    <submittedName>
        <fullName evidence="7">ATP-dependent DNA helicase RecQ</fullName>
        <ecNumber evidence="7">3.6.4.12</ecNumber>
    </submittedName>
</protein>
<evidence type="ECO:0000313" key="7">
    <source>
        <dbReference type="EMBL" id="MEL5987204.1"/>
    </source>
</evidence>
<keyword evidence="3 7" id="KW-0347">Helicase</keyword>
<dbReference type="Pfam" id="PF00270">
    <property type="entry name" value="DEAD"/>
    <property type="match status" value="1"/>
</dbReference>
<dbReference type="InterPro" id="IPR004589">
    <property type="entry name" value="DNA_helicase_ATP-dep_RecQ"/>
</dbReference>
<feature type="domain" description="Helicase C-terminal" evidence="6">
    <location>
        <begin position="214"/>
        <end position="371"/>
    </location>
</feature>
<dbReference type="PROSITE" id="PS51192">
    <property type="entry name" value="HELICASE_ATP_BIND_1"/>
    <property type="match status" value="1"/>
</dbReference>
<dbReference type="InterPro" id="IPR014001">
    <property type="entry name" value="Helicase_ATP-bd"/>
</dbReference>
<feature type="domain" description="Helicase ATP-binding" evidence="5">
    <location>
        <begin position="23"/>
        <end position="190"/>
    </location>
</feature>
<dbReference type="PROSITE" id="PS51194">
    <property type="entry name" value="HELICASE_CTER"/>
    <property type="match status" value="1"/>
</dbReference>
<keyword evidence="1" id="KW-0547">Nucleotide-binding</keyword>
<keyword evidence="8" id="KW-1185">Reference proteome</keyword>
<evidence type="ECO:0000256" key="3">
    <source>
        <dbReference type="ARBA" id="ARBA00022806"/>
    </source>
</evidence>
<proteinExistence type="predicted"/>
<organism evidence="7 8">
    <name type="scientific">Kurthia gibsonii</name>
    <dbReference type="NCBI Taxonomy" id="33946"/>
    <lineage>
        <taxon>Bacteria</taxon>
        <taxon>Bacillati</taxon>
        <taxon>Bacillota</taxon>
        <taxon>Bacilli</taxon>
        <taxon>Bacillales</taxon>
        <taxon>Caryophanaceae</taxon>
        <taxon>Kurthia</taxon>
    </lineage>
</organism>
<dbReference type="GO" id="GO:0003678">
    <property type="term" value="F:DNA helicase activity"/>
    <property type="evidence" value="ECO:0007669"/>
    <property type="project" value="UniProtKB-EC"/>
</dbReference>
<evidence type="ECO:0000259" key="5">
    <source>
        <dbReference type="PROSITE" id="PS51192"/>
    </source>
</evidence>
<dbReference type="PANTHER" id="PTHR13710">
    <property type="entry name" value="DNA HELICASE RECQ FAMILY MEMBER"/>
    <property type="match status" value="1"/>
</dbReference>
<dbReference type="EC" id="3.6.4.12" evidence="7"/>
<dbReference type="CDD" id="cd17920">
    <property type="entry name" value="DEXHc_RecQ"/>
    <property type="match status" value="1"/>
</dbReference>
<evidence type="ECO:0000256" key="1">
    <source>
        <dbReference type="ARBA" id="ARBA00022741"/>
    </source>
</evidence>
<keyword evidence="2 7" id="KW-0378">Hydrolase</keyword>
<evidence type="ECO:0000259" key="6">
    <source>
        <dbReference type="PROSITE" id="PS51194"/>
    </source>
</evidence>
<dbReference type="Gene3D" id="3.40.50.300">
    <property type="entry name" value="P-loop containing nucleotide triphosphate hydrolases"/>
    <property type="match status" value="2"/>
</dbReference>
<dbReference type="Proteomes" id="UP001398420">
    <property type="component" value="Unassembled WGS sequence"/>
</dbReference>
<evidence type="ECO:0000256" key="4">
    <source>
        <dbReference type="ARBA" id="ARBA00022840"/>
    </source>
</evidence>
<dbReference type="SUPFAM" id="SSF52540">
    <property type="entry name" value="P-loop containing nucleoside triphosphate hydrolases"/>
    <property type="match status" value="1"/>
</dbReference>
<dbReference type="InterPro" id="IPR001650">
    <property type="entry name" value="Helicase_C-like"/>
</dbReference>
<dbReference type="InterPro" id="IPR011545">
    <property type="entry name" value="DEAD/DEAH_box_helicase_dom"/>
</dbReference>
<dbReference type="SMART" id="SM00487">
    <property type="entry name" value="DEXDc"/>
    <property type="match status" value="1"/>
</dbReference>
<dbReference type="Pfam" id="PF00271">
    <property type="entry name" value="Helicase_C"/>
    <property type="match status" value="1"/>
</dbReference>
<gene>
    <name evidence="7" type="ORF">AAF454_02045</name>
</gene>
<dbReference type="InterPro" id="IPR027417">
    <property type="entry name" value="P-loop_NTPase"/>
</dbReference>
<accession>A0ABU9LJR7</accession>
<dbReference type="SMART" id="SM00490">
    <property type="entry name" value="HELICc"/>
    <property type="match status" value="1"/>
</dbReference>
<keyword evidence="4" id="KW-0067">ATP-binding</keyword>
<dbReference type="PANTHER" id="PTHR13710:SF84">
    <property type="entry name" value="ATP-DEPENDENT DNA HELICASE RECS-RELATED"/>
    <property type="match status" value="1"/>
</dbReference>
<sequence>MLEEALKKYFHYDTFRPGQREVIEAVLQEKDVIALLPTGSGKSLCYQLSGYLLNGAVVIVSPLLSLMQDQVEQMKRFGEKRVVAINSFLQGEQRERVLANLQAYRYIFVSPEMLGQKSFKRALSRVHIALIAVDEAHCISQWGFDFRPEYLNIGDTIRTFSRVPVLALTATATNRVKEDIRKYLHMENPYEWISAVDRPNICYQVVPIQKHYEKIGWLVAHVQHTTSPGIIYTQSRKKTEEYAEALRESGVRVAAYHAGIQQDERQLIQHQFIAGELDWIVATNAFGMGVHKENIRQIIHDHLPSSMGNYLQEVGRAGRDGEQSFATLLFTEEDDRITKSVSVMDYPQEFHIDEYERLANQGVNPFIMVEESRITETSYRILHYWMHKLPKIEVIEQINQMKFEKVKEVDQLQQILTGKDCIREEISRYFEQELLTKPVLCCSVCGLPEDVIPKKRLIKEASAQLFSWQERFKQIFPN</sequence>
<dbReference type="NCBIfam" id="TIGR00614">
    <property type="entry name" value="recQ_fam"/>
    <property type="match status" value="1"/>
</dbReference>
<comment type="caution">
    <text evidence="7">The sequence shown here is derived from an EMBL/GenBank/DDBJ whole genome shotgun (WGS) entry which is preliminary data.</text>
</comment>
<reference evidence="7 8" key="1">
    <citation type="submission" date="2024-04" db="EMBL/GenBank/DDBJ databases">
        <authorList>
            <person name="Wu Y.S."/>
            <person name="Zhang L."/>
        </authorList>
    </citation>
    <scope>NUCLEOTIDE SEQUENCE [LARGE SCALE GENOMIC DNA]</scope>
    <source>
        <strain evidence="7 8">KG-01</strain>
    </source>
</reference>
<name>A0ABU9LJR7_9BACL</name>
<dbReference type="RefSeq" id="WP_087680110.1">
    <property type="nucleotide sequence ID" value="NZ_JBANCH010000003.1"/>
</dbReference>
<dbReference type="GO" id="GO:0016787">
    <property type="term" value="F:hydrolase activity"/>
    <property type="evidence" value="ECO:0007669"/>
    <property type="project" value="UniProtKB-KW"/>
</dbReference>
<evidence type="ECO:0000256" key="2">
    <source>
        <dbReference type="ARBA" id="ARBA00022801"/>
    </source>
</evidence>
<evidence type="ECO:0000313" key="8">
    <source>
        <dbReference type="Proteomes" id="UP001398420"/>
    </source>
</evidence>
<dbReference type="EMBL" id="JBCEWA010000001">
    <property type="protein sequence ID" value="MEL5987204.1"/>
    <property type="molecule type" value="Genomic_DNA"/>
</dbReference>